<name>A0A5B7EH35_PORTR</name>
<feature type="compositionally biased region" description="Basic and acidic residues" evidence="1">
    <location>
        <begin position="60"/>
        <end position="71"/>
    </location>
</feature>
<comment type="caution">
    <text evidence="2">The sequence shown here is derived from an EMBL/GenBank/DDBJ whole genome shotgun (WGS) entry which is preliminary data.</text>
</comment>
<gene>
    <name evidence="2" type="ORF">E2C01_027029</name>
</gene>
<reference evidence="2 3" key="1">
    <citation type="submission" date="2019-05" db="EMBL/GenBank/DDBJ databases">
        <title>Another draft genome of Portunus trituberculatus and its Hox gene families provides insights of decapod evolution.</title>
        <authorList>
            <person name="Jeong J.-H."/>
            <person name="Song I."/>
            <person name="Kim S."/>
            <person name="Choi T."/>
            <person name="Kim D."/>
            <person name="Ryu S."/>
            <person name="Kim W."/>
        </authorList>
    </citation>
    <scope>NUCLEOTIDE SEQUENCE [LARGE SCALE GENOMIC DNA]</scope>
    <source>
        <tissue evidence="2">Muscle</tissue>
    </source>
</reference>
<feature type="region of interest" description="Disordered" evidence="1">
    <location>
        <begin position="1"/>
        <end position="71"/>
    </location>
</feature>
<proteinExistence type="predicted"/>
<organism evidence="2 3">
    <name type="scientific">Portunus trituberculatus</name>
    <name type="common">Swimming crab</name>
    <name type="synonym">Neptunus trituberculatus</name>
    <dbReference type="NCBI Taxonomy" id="210409"/>
    <lineage>
        <taxon>Eukaryota</taxon>
        <taxon>Metazoa</taxon>
        <taxon>Ecdysozoa</taxon>
        <taxon>Arthropoda</taxon>
        <taxon>Crustacea</taxon>
        <taxon>Multicrustacea</taxon>
        <taxon>Malacostraca</taxon>
        <taxon>Eumalacostraca</taxon>
        <taxon>Eucarida</taxon>
        <taxon>Decapoda</taxon>
        <taxon>Pleocyemata</taxon>
        <taxon>Brachyura</taxon>
        <taxon>Eubrachyura</taxon>
        <taxon>Portunoidea</taxon>
        <taxon>Portunidae</taxon>
        <taxon>Portuninae</taxon>
        <taxon>Portunus</taxon>
    </lineage>
</organism>
<evidence type="ECO:0000256" key="1">
    <source>
        <dbReference type="SAM" id="MobiDB-lite"/>
    </source>
</evidence>
<protein>
    <submittedName>
        <fullName evidence="2">Uncharacterized protein</fullName>
    </submittedName>
</protein>
<evidence type="ECO:0000313" key="3">
    <source>
        <dbReference type="Proteomes" id="UP000324222"/>
    </source>
</evidence>
<dbReference type="AlphaFoldDB" id="A0A5B7EH35"/>
<keyword evidence="3" id="KW-1185">Reference proteome</keyword>
<dbReference type="EMBL" id="VSRR010002880">
    <property type="protein sequence ID" value="MPC33671.1"/>
    <property type="molecule type" value="Genomic_DNA"/>
</dbReference>
<dbReference type="Proteomes" id="UP000324222">
    <property type="component" value="Unassembled WGS sequence"/>
</dbReference>
<accession>A0A5B7EH35</accession>
<sequence length="71" mass="7583">MRSNHCSDHTYLPAHHPLPTTSNPCLPHPHTTPQSPPHKGARLSHAPSPSPRQVVSAARDGARRGGRGGDE</sequence>
<evidence type="ECO:0000313" key="2">
    <source>
        <dbReference type="EMBL" id="MPC33671.1"/>
    </source>
</evidence>